<dbReference type="PROSITE" id="PS00092">
    <property type="entry name" value="N6_MTASE"/>
    <property type="match status" value="1"/>
</dbReference>
<protein>
    <submittedName>
        <fullName evidence="1">Uncharacterized protein</fullName>
    </submittedName>
</protein>
<reference evidence="2" key="1">
    <citation type="journal article" date="2019" name="Int. J. Syst. Evol. Microbiol.">
        <title>The Global Catalogue of Microorganisms (GCM) 10K type strain sequencing project: providing services to taxonomists for standard genome sequencing and annotation.</title>
        <authorList>
            <consortium name="The Broad Institute Genomics Platform"/>
            <consortium name="The Broad Institute Genome Sequencing Center for Infectious Disease"/>
            <person name="Wu L."/>
            <person name="Ma J."/>
        </authorList>
    </citation>
    <scope>NUCLEOTIDE SEQUENCE [LARGE SCALE GENOMIC DNA]</scope>
    <source>
        <strain evidence="2">CGMCC 4.7289</strain>
    </source>
</reference>
<name>A0ABV8LI43_9ACTN</name>
<evidence type="ECO:0000313" key="1">
    <source>
        <dbReference type="EMBL" id="MFC4130590.1"/>
    </source>
</evidence>
<keyword evidence="2" id="KW-1185">Reference proteome</keyword>
<dbReference type="Proteomes" id="UP001595816">
    <property type="component" value="Unassembled WGS sequence"/>
</dbReference>
<dbReference type="SUPFAM" id="SSF53335">
    <property type="entry name" value="S-adenosyl-L-methionine-dependent methyltransferases"/>
    <property type="match status" value="1"/>
</dbReference>
<dbReference type="RefSeq" id="WP_253757610.1">
    <property type="nucleotide sequence ID" value="NZ_JAMZDZ010000001.1"/>
</dbReference>
<comment type="caution">
    <text evidence="1">The sequence shown here is derived from an EMBL/GenBank/DDBJ whole genome shotgun (WGS) entry which is preliminary data.</text>
</comment>
<dbReference type="Gene3D" id="3.40.50.150">
    <property type="entry name" value="Vaccinia Virus protein VP39"/>
    <property type="match status" value="1"/>
</dbReference>
<dbReference type="InterPro" id="IPR029063">
    <property type="entry name" value="SAM-dependent_MTases_sf"/>
</dbReference>
<dbReference type="EMBL" id="JBHSAY010000005">
    <property type="protein sequence ID" value="MFC4130590.1"/>
    <property type="molecule type" value="Genomic_DNA"/>
</dbReference>
<gene>
    <name evidence="1" type="ORF">ACFOZ4_08230</name>
</gene>
<proteinExistence type="predicted"/>
<organism evidence="1 2">
    <name type="scientific">Hamadaea flava</name>
    <dbReference type="NCBI Taxonomy" id="1742688"/>
    <lineage>
        <taxon>Bacteria</taxon>
        <taxon>Bacillati</taxon>
        <taxon>Actinomycetota</taxon>
        <taxon>Actinomycetes</taxon>
        <taxon>Micromonosporales</taxon>
        <taxon>Micromonosporaceae</taxon>
        <taxon>Hamadaea</taxon>
    </lineage>
</organism>
<accession>A0ABV8LI43</accession>
<sequence>MFSHHILKPERTPLEAHPWGTIASSGSFSTLFKSRLLRVLEYKESPHDLVGAERVFGISMTLNAPVVQQWSEFTRQPNSSLVVGKSSAHLDLPDAAIDLVVNDPPYLDNVHYSELADSFHAWLRGVRPFEGYPTELSTTRAEGEVQSADSDEFAKAIEDVWQECARVLKEDGILAFTFHQARAAGWSALVTALRNAGFVITAVQPVKGELSVATPKSGASDPSNLDAVIVCRKTSGGVRPSVDRVVTELRECRDAGVAVGWSDIQSVVRGAVVASYTDPTCDRSLDDLLAEAGVAADRVCAEFAVSSQKLKA</sequence>
<evidence type="ECO:0000313" key="2">
    <source>
        <dbReference type="Proteomes" id="UP001595816"/>
    </source>
</evidence>
<dbReference type="InterPro" id="IPR002052">
    <property type="entry name" value="DNA_methylase_N6_adenine_CS"/>
</dbReference>